<dbReference type="RefSeq" id="WP_149075477.1">
    <property type="nucleotide sequence ID" value="NZ_CP043329.1"/>
</dbReference>
<keyword evidence="4" id="KW-1185">Reference proteome</keyword>
<protein>
    <recommendedName>
        <fullName evidence="2">Chemotaxis methyl-accepting receptor HlyB-like 4HB MCP domain-containing protein</fullName>
    </recommendedName>
</protein>
<proteinExistence type="predicted"/>
<evidence type="ECO:0000259" key="2">
    <source>
        <dbReference type="Pfam" id="PF12729"/>
    </source>
</evidence>
<feature type="transmembrane region" description="Helical" evidence="1">
    <location>
        <begin position="193"/>
        <end position="211"/>
    </location>
</feature>
<reference evidence="3 4" key="1">
    <citation type="submission" date="2019-08" db="EMBL/GenBank/DDBJ databases">
        <title>Pedobacter sp. nov., isolated from Han river, South Korea.</title>
        <authorList>
            <person name="Lee D.-H."/>
            <person name="Kim Y.-S."/>
            <person name="Hwang E.-M."/>
            <person name="Le Tran T.C."/>
            <person name="Cha C.-J."/>
        </authorList>
    </citation>
    <scope>NUCLEOTIDE SEQUENCE [LARGE SCALE GENOMIC DNA]</scope>
    <source>
        <strain evidence="3 4">CJ43</strain>
    </source>
</reference>
<accession>A0A5C0VJS9</accession>
<evidence type="ECO:0000313" key="3">
    <source>
        <dbReference type="EMBL" id="QEK52766.1"/>
    </source>
</evidence>
<organism evidence="3 4">
    <name type="scientific">Pedobacter aquae</name>
    <dbReference type="NCBI Taxonomy" id="2605747"/>
    <lineage>
        <taxon>Bacteria</taxon>
        <taxon>Pseudomonadati</taxon>
        <taxon>Bacteroidota</taxon>
        <taxon>Sphingobacteriia</taxon>
        <taxon>Sphingobacteriales</taxon>
        <taxon>Sphingobacteriaceae</taxon>
        <taxon>Pedobacter</taxon>
    </lineage>
</organism>
<keyword evidence="1" id="KW-0812">Transmembrane</keyword>
<dbReference type="Pfam" id="PF12729">
    <property type="entry name" value="4HB_MCP_1"/>
    <property type="match status" value="1"/>
</dbReference>
<feature type="transmembrane region" description="Helical" evidence="1">
    <location>
        <begin position="12"/>
        <end position="30"/>
    </location>
</feature>
<evidence type="ECO:0000256" key="1">
    <source>
        <dbReference type="SAM" id="Phobius"/>
    </source>
</evidence>
<dbReference type="InterPro" id="IPR024478">
    <property type="entry name" value="HlyB_4HB_MCP"/>
</dbReference>
<keyword evidence="1" id="KW-1133">Transmembrane helix</keyword>
<dbReference type="Proteomes" id="UP000323653">
    <property type="component" value="Chromosome"/>
</dbReference>
<feature type="domain" description="Chemotaxis methyl-accepting receptor HlyB-like 4HB MCP" evidence="2">
    <location>
        <begin position="12"/>
        <end position="182"/>
    </location>
</feature>
<sequence>MKLAFAIQRKIRLAIALAIMMFFSIILSLVESYNINKIAKSFNSIYEDRLIPAVDLYTIANHIQNKRQQLFSFLFRDNVSQQAVTKYLKATDAKLDTLINKYENTFLVKTETNYLAHLKKNLQDFRKEEQALIITSLTDKEKAKSIYLNRTIFVYDELNKDLMQLTQVQTQVGKELMAESRKSQASSSFITKLQLFIAIILGLIIMILILTDKQVLLKREKFNLN</sequence>
<keyword evidence="1" id="KW-0472">Membrane</keyword>
<dbReference type="EMBL" id="CP043329">
    <property type="protein sequence ID" value="QEK52766.1"/>
    <property type="molecule type" value="Genomic_DNA"/>
</dbReference>
<name>A0A5C0VJS9_9SPHI</name>
<evidence type="ECO:0000313" key="4">
    <source>
        <dbReference type="Proteomes" id="UP000323653"/>
    </source>
</evidence>
<dbReference type="KEGG" id="pej:FYC62_14680"/>
<dbReference type="AlphaFoldDB" id="A0A5C0VJS9"/>
<gene>
    <name evidence="3" type="ORF">FYC62_14680</name>
</gene>